<reference evidence="2" key="1">
    <citation type="submission" date="2017-02" db="UniProtKB">
        <authorList>
            <consortium name="WormBaseParasite"/>
        </authorList>
    </citation>
    <scope>IDENTIFICATION</scope>
</reference>
<dbReference type="AlphaFoldDB" id="A0A0N5CDY4"/>
<protein>
    <submittedName>
        <fullName evidence="2">Uncharacterized protein</fullName>
    </submittedName>
</protein>
<proteinExistence type="predicted"/>
<evidence type="ECO:0000313" key="1">
    <source>
        <dbReference type="Proteomes" id="UP000046392"/>
    </source>
</evidence>
<dbReference type="Proteomes" id="UP000046392">
    <property type="component" value="Unplaced"/>
</dbReference>
<dbReference type="WBParaSite" id="SPAL_0001607400.1">
    <property type="protein sequence ID" value="SPAL_0001607400.1"/>
    <property type="gene ID" value="SPAL_0001607400"/>
</dbReference>
<name>A0A0N5CDY4_STREA</name>
<accession>A0A0N5CDY4</accession>
<evidence type="ECO:0000313" key="2">
    <source>
        <dbReference type="WBParaSite" id="SPAL_0001607400.1"/>
    </source>
</evidence>
<organism evidence="1 2">
    <name type="scientific">Strongyloides papillosus</name>
    <name type="common">Intestinal threadworm</name>
    <dbReference type="NCBI Taxonomy" id="174720"/>
    <lineage>
        <taxon>Eukaryota</taxon>
        <taxon>Metazoa</taxon>
        <taxon>Ecdysozoa</taxon>
        <taxon>Nematoda</taxon>
        <taxon>Chromadorea</taxon>
        <taxon>Rhabditida</taxon>
        <taxon>Tylenchina</taxon>
        <taxon>Panagrolaimomorpha</taxon>
        <taxon>Strongyloidoidea</taxon>
        <taxon>Strongyloididae</taxon>
        <taxon>Strongyloides</taxon>
    </lineage>
</organism>
<sequence>MPDGVLRIVSANKPQHQQHLGVQVSILWHLFCSYGWDFIEYSVPQVIQQPPPAAASAPDIGFILPPQQQKQVHNQSLPYSV</sequence>
<keyword evidence="1" id="KW-1185">Reference proteome</keyword>